<comment type="caution">
    <text evidence="2">The sequence shown here is derived from an EMBL/GenBank/DDBJ whole genome shotgun (WGS) entry which is preliminary data.</text>
</comment>
<evidence type="ECO:0000313" key="2">
    <source>
        <dbReference type="EMBL" id="GMI44546.1"/>
    </source>
</evidence>
<feature type="compositionally biased region" description="Acidic residues" evidence="1">
    <location>
        <begin position="351"/>
        <end position="366"/>
    </location>
</feature>
<name>A0A9W7LCE4_9STRA</name>
<reference evidence="3" key="1">
    <citation type="journal article" date="2023" name="Commun. Biol.">
        <title>Genome analysis of Parmales, the sister group of diatoms, reveals the evolutionary specialization of diatoms from phago-mixotrophs to photoautotrophs.</title>
        <authorList>
            <person name="Ban H."/>
            <person name="Sato S."/>
            <person name="Yoshikawa S."/>
            <person name="Yamada K."/>
            <person name="Nakamura Y."/>
            <person name="Ichinomiya M."/>
            <person name="Sato N."/>
            <person name="Blanc-Mathieu R."/>
            <person name="Endo H."/>
            <person name="Kuwata A."/>
            <person name="Ogata H."/>
        </authorList>
    </citation>
    <scope>NUCLEOTIDE SEQUENCE [LARGE SCALE GENOMIC DNA]</scope>
</reference>
<feature type="compositionally biased region" description="Basic residues" evidence="1">
    <location>
        <begin position="314"/>
        <end position="341"/>
    </location>
</feature>
<protein>
    <submittedName>
        <fullName evidence="2">Uncharacterized protein</fullName>
    </submittedName>
</protein>
<accession>A0A9W7LCE4</accession>
<feature type="compositionally biased region" description="Basic and acidic residues" evidence="1">
    <location>
        <begin position="504"/>
        <end position="518"/>
    </location>
</feature>
<feature type="region of interest" description="Disordered" evidence="1">
    <location>
        <begin position="163"/>
        <end position="198"/>
    </location>
</feature>
<feature type="region of interest" description="Disordered" evidence="1">
    <location>
        <begin position="495"/>
        <end position="518"/>
    </location>
</feature>
<feature type="compositionally biased region" description="Low complexity" evidence="1">
    <location>
        <begin position="180"/>
        <end position="195"/>
    </location>
</feature>
<dbReference type="EMBL" id="BRYA01000220">
    <property type="protein sequence ID" value="GMI44546.1"/>
    <property type="molecule type" value="Genomic_DNA"/>
</dbReference>
<dbReference type="OrthoDB" id="10465179at2759"/>
<organism evidence="2 3">
    <name type="scientific">Triparma columacea</name>
    <dbReference type="NCBI Taxonomy" id="722753"/>
    <lineage>
        <taxon>Eukaryota</taxon>
        <taxon>Sar</taxon>
        <taxon>Stramenopiles</taxon>
        <taxon>Ochrophyta</taxon>
        <taxon>Bolidophyceae</taxon>
        <taxon>Parmales</taxon>
        <taxon>Triparmaceae</taxon>
        <taxon>Triparma</taxon>
    </lineage>
</organism>
<feature type="compositionally biased region" description="Basic residues" evidence="1">
    <location>
        <begin position="168"/>
        <end position="177"/>
    </location>
</feature>
<feature type="compositionally biased region" description="Basic and acidic residues" evidence="1">
    <location>
        <begin position="289"/>
        <end position="299"/>
    </location>
</feature>
<proteinExistence type="predicted"/>
<dbReference type="Proteomes" id="UP001165065">
    <property type="component" value="Unassembled WGS sequence"/>
</dbReference>
<feature type="region of interest" description="Disordered" evidence="1">
    <location>
        <begin position="1"/>
        <end position="31"/>
    </location>
</feature>
<feature type="region of interest" description="Disordered" evidence="1">
    <location>
        <begin position="289"/>
        <end position="374"/>
    </location>
</feature>
<sequence length="535" mass="57278">MEDTTEKAPATTATNNPLATPNPNLDPYAASNLTIPATPGSRTLFGEQQLSLSLTAVGPSPTLSNFRTFKPPDMTSAASASASASASAAASLLSSYFSESYKKTVMRRGFVTTSAMPESSKRQLGRVRPFGKGPDNPTYTNTLESYSKGELFVEPVWMGSASRSLSRSGRRPGKKTIAKTTGRPGTTPLATPAGPVETVDNDDMLPTEGSIDVSSFGSFTVGKTLFSGTDSFSLTGAPPRAKTTDNMFFKYSVVKSKPLPPKKKAFSNSPILARLSNPNGNMALEMKKMNDKKKEREAGNEEDEEKEVGGNTKEKKKTKKKRKSTTTTLLRKKIIRKKKLVNAKGGKSETEDKEIEGGAELDEEQREADQRRRKELAAELREERMAAHKRKQREAASILRQQAMWAGIANLMKRSEELSIGRGIGEMNRAKAALAQDVVNAALEVATSTIENMTNTAFAQNRTAMINGGGGGDGKQQKQALTLVSKAEDTGGLSFVLGGGGEGGGREEGGITESTREKAVRLKSELLMATAGSTA</sequence>
<evidence type="ECO:0000256" key="1">
    <source>
        <dbReference type="SAM" id="MobiDB-lite"/>
    </source>
</evidence>
<feature type="compositionally biased region" description="Low complexity" evidence="1">
    <location>
        <begin position="8"/>
        <end position="25"/>
    </location>
</feature>
<evidence type="ECO:0000313" key="3">
    <source>
        <dbReference type="Proteomes" id="UP001165065"/>
    </source>
</evidence>
<gene>
    <name evidence="2" type="ORF">TrCOL_g2346</name>
</gene>
<dbReference type="AlphaFoldDB" id="A0A9W7LCE4"/>
<feature type="region of interest" description="Disordered" evidence="1">
    <location>
        <begin position="116"/>
        <end position="141"/>
    </location>
</feature>
<keyword evidence="3" id="KW-1185">Reference proteome</keyword>